<proteinExistence type="predicted"/>
<evidence type="ECO:0000313" key="4">
    <source>
        <dbReference type="EMBL" id="GMJ00515.1"/>
    </source>
</evidence>
<evidence type="ECO:0000256" key="2">
    <source>
        <dbReference type="SAM" id="MobiDB-lite"/>
    </source>
</evidence>
<feature type="domain" description="BZIP" evidence="3">
    <location>
        <begin position="230"/>
        <end position="289"/>
    </location>
</feature>
<dbReference type="InterPro" id="IPR004827">
    <property type="entry name" value="bZIP"/>
</dbReference>
<evidence type="ECO:0000256" key="1">
    <source>
        <dbReference type="ARBA" id="ARBA00004123"/>
    </source>
</evidence>
<dbReference type="InterPro" id="IPR046347">
    <property type="entry name" value="bZIP_sf"/>
</dbReference>
<comment type="subcellular location">
    <subcellularLocation>
        <location evidence="1">Nucleus</location>
    </subcellularLocation>
</comment>
<protein>
    <recommendedName>
        <fullName evidence="3">BZIP domain-containing protein</fullName>
    </recommendedName>
</protein>
<keyword evidence="5" id="KW-1185">Reference proteome</keyword>
<evidence type="ECO:0000313" key="5">
    <source>
        <dbReference type="Proteomes" id="UP001165190"/>
    </source>
</evidence>
<dbReference type="GO" id="GO:0005634">
    <property type="term" value="C:nucleus"/>
    <property type="evidence" value="ECO:0007669"/>
    <property type="project" value="UniProtKB-SubCell"/>
</dbReference>
<comment type="caution">
    <text evidence="4">The sequence shown here is derived from an EMBL/GenBank/DDBJ whole genome shotgun (WGS) entry which is preliminary data.</text>
</comment>
<dbReference type="SMART" id="SM00338">
    <property type="entry name" value="BRLZ"/>
    <property type="match status" value="1"/>
</dbReference>
<evidence type="ECO:0000259" key="3">
    <source>
        <dbReference type="SMART" id="SM00338"/>
    </source>
</evidence>
<sequence length="400" mass="44850">MANPKGSTDIRDLIFSGKHALLPPKSPFPTVTQTYTDYVTNNVIGSVQNPRGGNTHHLRTSSENFLIEEQPSWLDDLLNEPETPVRRGGHRRSSSDPFAYVDASNACNLDYAAQEYRYKNMISAPSWASLEYDYPNKNDARPAAFYNDVNLVNQKNTAWDSSLNAVTHPIGLSSRRESTILQGSGSSCAQKVESAPSTVSEKQDSAESSSVDAKASSEKKDKSYAMSSSDSDTKRAKQQFAQRSRVRKLQYIAELERNVQALQAEGSEVSAELGFLNQQNLILNMENKALKQRLESLAQEQLIKHLEHEVLEREIGRLRALYQQRQQQQQHPKQQPSSSSSHRRSHSRDLDPQFAHLSLKHKDANSGHDPIYLLHSAINSFNLAMPLPLLTKFCRFLVAG</sequence>
<feature type="region of interest" description="Disordered" evidence="2">
    <location>
        <begin position="323"/>
        <end position="349"/>
    </location>
</feature>
<reference evidence="4" key="1">
    <citation type="submission" date="2023-05" db="EMBL/GenBank/DDBJ databases">
        <title>Genome and transcriptome analyses reveal genes involved in the formation of fine ridges on petal epidermal cells in Hibiscus trionum.</title>
        <authorList>
            <person name="Koshimizu S."/>
            <person name="Masuda S."/>
            <person name="Ishii T."/>
            <person name="Shirasu K."/>
            <person name="Hoshino A."/>
            <person name="Arita M."/>
        </authorList>
    </citation>
    <scope>NUCLEOTIDE SEQUENCE</scope>
    <source>
        <strain evidence="4">Hamamatsu line</strain>
    </source>
</reference>
<dbReference type="InterPro" id="IPR044797">
    <property type="entry name" value="At4g06598-like"/>
</dbReference>
<organism evidence="4 5">
    <name type="scientific">Hibiscus trionum</name>
    <name type="common">Flower of an hour</name>
    <dbReference type="NCBI Taxonomy" id="183268"/>
    <lineage>
        <taxon>Eukaryota</taxon>
        <taxon>Viridiplantae</taxon>
        <taxon>Streptophyta</taxon>
        <taxon>Embryophyta</taxon>
        <taxon>Tracheophyta</taxon>
        <taxon>Spermatophyta</taxon>
        <taxon>Magnoliopsida</taxon>
        <taxon>eudicotyledons</taxon>
        <taxon>Gunneridae</taxon>
        <taxon>Pentapetalae</taxon>
        <taxon>rosids</taxon>
        <taxon>malvids</taxon>
        <taxon>Malvales</taxon>
        <taxon>Malvaceae</taxon>
        <taxon>Malvoideae</taxon>
        <taxon>Hibiscus</taxon>
    </lineage>
</organism>
<feature type="compositionally biased region" description="Polar residues" evidence="2">
    <location>
        <begin position="183"/>
        <end position="200"/>
    </location>
</feature>
<dbReference type="OrthoDB" id="1878267at2759"/>
<dbReference type="PANTHER" id="PTHR46835:SF3">
    <property type="entry name" value="BASIC-LEUCINE ZIPPER (BZIP) TRANSCRIPTION FACTOR FAMILY PROTEIN"/>
    <property type="match status" value="1"/>
</dbReference>
<dbReference type="PANTHER" id="PTHR46835">
    <property type="entry name" value="BASIC-LEUCINE ZIPPER (BZIP) TRANSCRIPTION FACTOR FAMILY PROTEIN-RELATED"/>
    <property type="match status" value="1"/>
</dbReference>
<dbReference type="SUPFAM" id="SSF57959">
    <property type="entry name" value="Leucine zipper domain"/>
    <property type="match status" value="1"/>
</dbReference>
<dbReference type="EMBL" id="BSYR01000035">
    <property type="protein sequence ID" value="GMJ00515.1"/>
    <property type="molecule type" value="Genomic_DNA"/>
</dbReference>
<dbReference type="CDD" id="cd14703">
    <property type="entry name" value="bZIP_plant_RF2"/>
    <property type="match status" value="1"/>
</dbReference>
<dbReference type="Gene3D" id="1.20.5.170">
    <property type="match status" value="1"/>
</dbReference>
<name>A0A9W7IPW3_HIBTR</name>
<gene>
    <name evidence="4" type="ORF">HRI_003720700</name>
</gene>
<dbReference type="GO" id="GO:0003700">
    <property type="term" value="F:DNA-binding transcription factor activity"/>
    <property type="evidence" value="ECO:0007669"/>
    <property type="project" value="InterPro"/>
</dbReference>
<dbReference type="InterPro" id="IPR044759">
    <property type="entry name" value="bZIP_RF2"/>
</dbReference>
<dbReference type="AlphaFoldDB" id="A0A9W7IPW3"/>
<dbReference type="Proteomes" id="UP001165190">
    <property type="component" value="Unassembled WGS sequence"/>
</dbReference>
<feature type="compositionally biased region" description="Low complexity" evidence="2">
    <location>
        <begin position="323"/>
        <end position="340"/>
    </location>
</feature>
<accession>A0A9W7IPW3</accession>
<feature type="region of interest" description="Disordered" evidence="2">
    <location>
        <begin position="183"/>
        <end position="241"/>
    </location>
</feature>